<gene>
    <name evidence="1" type="ORF">V0U79_12980</name>
</gene>
<comment type="caution">
    <text evidence="1">The sequence shown here is derived from an EMBL/GenBank/DDBJ whole genome shotgun (WGS) entry which is preliminary data.</text>
</comment>
<protein>
    <submittedName>
        <fullName evidence="1">Uncharacterized protein</fullName>
    </submittedName>
</protein>
<evidence type="ECO:0000313" key="2">
    <source>
        <dbReference type="Proteomes" id="UP001354971"/>
    </source>
</evidence>
<organism evidence="1 2">
    <name type="scientific">Hyphobacterium lacteum</name>
    <dbReference type="NCBI Taxonomy" id="3116575"/>
    <lineage>
        <taxon>Bacteria</taxon>
        <taxon>Pseudomonadati</taxon>
        <taxon>Pseudomonadota</taxon>
        <taxon>Alphaproteobacteria</taxon>
        <taxon>Maricaulales</taxon>
        <taxon>Maricaulaceae</taxon>
        <taxon>Hyphobacterium</taxon>
    </lineage>
</organism>
<keyword evidence="2" id="KW-1185">Reference proteome</keyword>
<accession>A0ABU7LTN7</accession>
<dbReference type="EMBL" id="JAZDRP010000011">
    <property type="protein sequence ID" value="MEE2527273.1"/>
    <property type="molecule type" value="Genomic_DNA"/>
</dbReference>
<reference evidence="1 2" key="1">
    <citation type="submission" date="2024-01" db="EMBL/GenBank/DDBJ databases">
        <title>Hyphobacterium bacterium isolated from marine sediment.</title>
        <authorList>
            <person name="Zhao S."/>
        </authorList>
    </citation>
    <scope>NUCLEOTIDE SEQUENCE [LARGE SCALE GENOMIC DNA]</scope>
    <source>
        <strain evidence="2">HN65</strain>
    </source>
</reference>
<dbReference type="Proteomes" id="UP001354971">
    <property type="component" value="Unassembled WGS sequence"/>
</dbReference>
<sequence>MITALLVSLALQSVATDAREVETCRLIRTILTEVEQQNPGRDIVIDTHFRGASIEIDLDEFVFGRHTRCVGRCDLRAIIAWHEAFNAAPIHQIRDAFGSIVEAGSEIECERRDGEQWSDAERTIARYDMVMELADMDNHAVVTDPPIIISISPPAFDFDRQTALFMESCRLVFYSRNDDGAWQPLARSIMPLCEMPF</sequence>
<evidence type="ECO:0000313" key="1">
    <source>
        <dbReference type="EMBL" id="MEE2527273.1"/>
    </source>
</evidence>
<name>A0ABU7LTN7_9PROT</name>
<dbReference type="RefSeq" id="WP_330199935.1">
    <property type="nucleotide sequence ID" value="NZ_JAZDRP010000011.1"/>
</dbReference>
<proteinExistence type="predicted"/>